<dbReference type="Pfam" id="PF18857">
    <property type="entry name" value="LPD38"/>
    <property type="match status" value="1"/>
</dbReference>
<feature type="region of interest" description="Disordered" evidence="1">
    <location>
        <begin position="605"/>
        <end position="625"/>
    </location>
</feature>
<dbReference type="EMBL" id="MZHU01000056">
    <property type="protein sequence ID" value="PRK64428.1"/>
    <property type="molecule type" value="Genomic_DNA"/>
</dbReference>
<name>A0A2S9S097_HAEIF</name>
<accession>A0A2S9S097</accession>
<dbReference type="InterPro" id="IPR041398">
    <property type="entry name" value="DdrB_dom"/>
</dbReference>
<feature type="domain" description="Phage MuF C-terminal" evidence="5">
    <location>
        <begin position="1012"/>
        <end position="1111"/>
    </location>
</feature>
<dbReference type="Pfam" id="PF18819">
    <property type="entry name" value="MuF_C"/>
    <property type="match status" value="1"/>
</dbReference>
<evidence type="ECO:0000259" key="3">
    <source>
        <dbReference type="Pfam" id="PF18763"/>
    </source>
</evidence>
<feature type="compositionally biased region" description="Basic and acidic residues" evidence="1">
    <location>
        <begin position="611"/>
        <end position="623"/>
    </location>
</feature>
<dbReference type="Pfam" id="PF18814">
    <property type="entry name" value="PBECR5"/>
    <property type="match status" value="1"/>
</dbReference>
<evidence type="ECO:0000259" key="2">
    <source>
        <dbReference type="Pfam" id="PF18760"/>
    </source>
</evidence>
<evidence type="ECO:0000313" key="7">
    <source>
        <dbReference type="EMBL" id="PRK64428.1"/>
    </source>
</evidence>
<evidence type="ECO:0000259" key="4">
    <source>
        <dbReference type="Pfam" id="PF18814"/>
    </source>
</evidence>
<reference evidence="7" key="1">
    <citation type="submission" date="2017-02" db="EMBL/GenBank/DDBJ databases">
        <title>Haemophilus influenzae in COPD genome sequencing project.</title>
        <authorList>
            <person name="Murphy T.F."/>
            <person name="Kong Y."/>
            <person name="Nadendla S."/>
            <person name="Tettelin H."/>
            <person name="Pettigrew M."/>
        </authorList>
    </citation>
    <scope>NUCLEOTIDE SEQUENCE [LARGE SCALE GENOMIC DNA]</scope>
    <source>
        <strain evidence="7">84P15H4</strain>
    </source>
</reference>
<dbReference type="InterPro" id="IPR040998">
    <property type="entry name" value="PBECR5"/>
</dbReference>
<evidence type="ECO:0000259" key="6">
    <source>
        <dbReference type="Pfam" id="PF18857"/>
    </source>
</evidence>
<evidence type="ECO:0000259" key="5">
    <source>
        <dbReference type="Pfam" id="PF18819"/>
    </source>
</evidence>
<feature type="domain" description="ART-PolyVal-like" evidence="2">
    <location>
        <begin position="1458"/>
        <end position="1598"/>
    </location>
</feature>
<dbReference type="Pfam" id="PF18763">
    <property type="entry name" value="ddrB-ParB"/>
    <property type="match status" value="1"/>
</dbReference>
<dbReference type="InterPro" id="IPR049522">
    <property type="entry name" value="ART-PolyVal_dom"/>
</dbReference>
<dbReference type="InterPro" id="IPR040561">
    <property type="entry name" value="LPD38"/>
</dbReference>
<dbReference type="RefSeq" id="WP_146118327.1">
    <property type="nucleotide sequence ID" value="NZ_CP135758.1"/>
</dbReference>
<sequence>MSNFYLPQKEYDNMIGIMTGNPSGKKKNDITSAYVDMPMAEQKPEQQGLVADTIDAVQMGAWKGASDIAHGLGALTGMDWLHDVGDWAAKGADENLATMSDEMKTALNQNAFDGEDQGVRNIRWWAGNLGSLIGQNLDTVLTLGAGKVATFGVKQAGKLFLKKEAAEQVGKTAVEQAAKRGIPQKYWNMVGVTAVMSAMSGGSRYGQKRDEVMGMSNEQLAQIPQFSDAYYEIADSEEGKGKTVEEIYDLAKSSFADKVGSAAALNPTAIATDLVTNAVSGLGGGFLGLSSAAKTIKGGLLKGAMVEGGTEAVQGIAEQYALNKAEKDYYNPNKDLTEGMADNAINGAVLGGVFGSAMGGLDAHTEQRVFNKQKRVLLNHIDTGNEAVDSQLRNYVDMLNQGATELSDLVSVSRVQALNNAGIVNARARQAAEDALAQQQAKAKFESDFFGEDTQQAQDVNSAFQVDPKLERALELHSILGQFRNNNLSRANEFMDTPMVFSDEQAKKDHVTEKALTEVRNIAQQYGINPQDGKAMRQWLEDYAEKAKEYGENQPHFNAPTSNLQSEANIAPTSREGVIEGVSDEIDVGNGNYQPFQYEVVDATTLSPTQQKDDNQFRDRDRTASQSQINNIARNLDPRKLAASPTMDIGAPLLALDGKTIIAGNGRSMALRQAYQEGGAEGYRQFLKDNADRFGVDSAELDAVENPVLVRRLTSPVDIAQVAINSNEQGGMRMSELEQAKVDARRLPSMDSFVADEHSEINSTDNQQFIRQFIQNQPENLRNELLDSKGNLSQTGVQRIRNAMLYQAYGDSQTLSRLIENTDQGAKNVLNALTALAPKVAQTQQDINSGVLSDVGISNEIIQAVEKYNQLNAQGYKINDYLAQEDFVGDLSPEAREILTIFDENRRSGKRIAQVLGAYFDQAKTQGNLSQASIFGDMAFDKLGSLQQAKNVDEDIRLSLNESADSDFAKAVDYVANGKFSSQIIDVGTTPSVLKMLGLPDANVVISGAVLKKIMLGKHNVTPDTLKQLPKQINDPVAVMKSSTQQNGYVVLTELMENVNGINKPVVSALHLKQTSQGIELINIASVYGRNNSQIQRGLENDLLYWNKKKGANFLDNLTLQLRSPLSETNSIKSYQFARTAGLQLPSSLTSVDNLSVSNIKTEADLSQYQSAKNNQESSISPEVQRVQAIINKTFGKAAQHIEVTTFANPPKDVKNLITSDVEGWFNPKTGKITIVADSIKATKTMTKDERLQFVAWHEMAHRGINVGYKGTYDNLMTEVGKNKMVSKIADAIQVQRKNTDDLAATNRAVAIEEAIAEVMAAHETGKWNELESRYGVEIKKGQRQSTKSWLAMTAQRIKEFLSKIFGAERAAQFSDEDVLNLVANIKKSAVGNFNESGNVRFSRNEDLTEELYNQAKENGETELTFHQWKQVRSPEFKAWFGDWENDPENASKVVNPKTGEPLVVYHGTLNSFNVFSNDRGVHFVSDDPKFVDKFVTQNSGDLADGANVMPLFISAKNPFDYTNKKHVGKLSARAGLSSSAVSEIKKGKWQRIEDRTIIESIKDLGFDGFYVNEDGVKNLAIFNSNQIKSASSNTGVFSSENDDIRFSRKGDSEYQRDLIVTHNIRADGIMHADKMGGLPLASVAVAKQSNPLTNFGEVTLIGSRNYIDPKGVNKAQVFGSDIYSPRYPRVSYEYSAKDKNVLFNRFEKAAKEVGDGSFDYYFTQGLEDTGARQAMLDSDAVKYQFLKEQNIPYKKAHQDIPKSVHADYPSIQKAIKAGISEEDISSIESVDKFEGLFREFIKDYIKDIEGRVSPSPSLKNVIVRAKQALDGDKYAVRTFAESRVKEGLKLQESKKVLDQPETLSNMRKAVSEHNDAFRDYVDSIVETIPVKEKIWNGTDGHGRNKYVAHTIENVVKKLKKDLRGGESFNYGMPNVRAAVTPKFKSIADIQANKHRIVSKEEFEIAKNTLKKEGDLLANKLGVSTLDIYDVLWNAVDENTSKAFGYAGIKDTQENRMAVDTFLNKLKALPTEYFEGKAKDITQFSNFAGAVVPDNLAKNAYDVLEKSGVKIFTYDSTDPKSRIEAIKQATNQLDEERGGDILFSRANTMQSALDLAMTGVADSEPSVWDNLKSKDFSGFKERFNRVVGKVDEWFADSLRPVNDWIDSMHLEDQTGNTSSRDHEKRRLKDAMYTAKGKRDALNSELEQAYLKPILSKIAALSKETKKSKHPIDELTMKRLVGNWISARYSIEKNIDLLNRDEKVMRDTKRLLDNAKQNGTSVEVRRLNEAYLKAKEQYDNRKSDIYNTDYKNKGNRFKVGVAGGWSIPEAELIMKNTEQRISKSNLESIAEMVYDLNQSRLDIDRASGRYTESEYQEYKSNRHYVPLTGDPNADVDVDIISGASSNALNITRDKALKGRINSEAEDAIDAVWKSIGKSTTYAGFAEFKAKIDDLFETEVALLKNKGYSDSSAREQATANLGISKRKMQGLTRSSDNVLIRKEGSDYYEYELPTQVMESLRNDNVEHANAFLKVISKPTGWYARGVTQWTVTFAPMNMLRDTWEKSEFIRVQKLYDKNDRLVDSKTMDKIGRNTIKNALTDKEVWNATKRLGFGQELRDSVPVERMLKQLLREGGISNYGTYLDKTETDLIKRLKKENNPLSNKLEKVGNILEGYNKTFDTVSALAAYKALVENGVDSKQAAATTLELTNFRKTGSKMRGIKALYMFSQPTVMGAANLMRYLSTRKGQIRFIGYMAVMTSLYTVLRSMDDEDEGGNKMDQLGDITRYIPIPLGEGKYFKIPVGFGMAQMAWNFSTNIVKGAVGDISLTEAGANMLVHSLKTFSPVSPSEISAAKYPMEKIALTATPTILQPIMQNVVNRSAFGNKITTNYVRDDKLKAEQSKATTAQFWKDVAINLNDTMGIDMHPEQIKNLFDGYSSILGSLKELNTVFVENPNREELGRKARTPFLNQFIGTTNEFAIQSRYYEASEEAGSVYKEYKSRKERNELGDWLDANKMKLIKFHEQEESIVKKARSEKANLTRALRSGKISAIAYENGIKRYNKDMSRVQAQMLRKYRIMEGLNTN</sequence>
<feature type="domain" description="Barnase-EndoU-ColicinE5/D-RelE like" evidence="4">
    <location>
        <begin position="1614"/>
        <end position="1715"/>
    </location>
</feature>
<organism evidence="7">
    <name type="scientific">Haemophilus influenzae</name>
    <dbReference type="NCBI Taxonomy" id="727"/>
    <lineage>
        <taxon>Bacteria</taxon>
        <taxon>Pseudomonadati</taxon>
        <taxon>Pseudomonadota</taxon>
        <taxon>Gammaproteobacteria</taxon>
        <taxon>Pasteurellales</taxon>
        <taxon>Pasteurellaceae</taxon>
        <taxon>Haemophilus</taxon>
    </lineage>
</organism>
<proteinExistence type="predicted"/>
<dbReference type="InterPro" id="IPR041131">
    <property type="entry name" value="MuF_C"/>
</dbReference>
<dbReference type="Pfam" id="PF18760">
    <property type="entry name" value="ART-PolyVal"/>
    <property type="match status" value="1"/>
</dbReference>
<evidence type="ECO:0000256" key="1">
    <source>
        <dbReference type="SAM" id="MobiDB-lite"/>
    </source>
</evidence>
<feature type="domain" description="Large polyvalent protein associated" evidence="6">
    <location>
        <begin position="2784"/>
        <end position="2940"/>
    </location>
</feature>
<feature type="domain" description="DdrB-like" evidence="3">
    <location>
        <begin position="591"/>
        <end position="713"/>
    </location>
</feature>
<protein>
    <submittedName>
        <fullName evidence="7">Uncharacterized protein</fullName>
    </submittedName>
</protein>
<comment type="caution">
    <text evidence="7">The sequence shown here is derived from an EMBL/GenBank/DDBJ whole genome shotgun (WGS) entry which is preliminary data.</text>
</comment>
<gene>
    <name evidence="7" type="ORF">BV163_01415</name>
</gene>